<feature type="transmembrane region" description="Helical" evidence="1">
    <location>
        <begin position="40"/>
        <end position="60"/>
    </location>
</feature>
<protein>
    <submittedName>
        <fullName evidence="2">Uncharacterized protein</fullName>
    </submittedName>
</protein>
<keyword evidence="1" id="KW-0812">Transmembrane</keyword>
<reference evidence="2 3" key="1">
    <citation type="journal article" date="2015" name="Stand. Genomic Sci.">
        <title>Genomic Encyclopedia of Bacterial and Archaeal Type Strains, Phase III: the genomes of soil and plant-associated and newly described type strains.</title>
        <authorList>
            <person name="Whitman W.B."/>
            <person name="Woyke T."/>
            <person name="Klenk H.P."/>
            <person name="Zhou Y."/>
            <person name="Lilburn T.G."/>
            <person name="Beck B.J."/>
            <person name="De Vos P."/>
            <person name="Vandamme P."/>
            <person name="Eisen J.A."/>
            <person name="Garrity G."/>
            <person name="Hugenholtz P."/>
            <person name="Kyrpides N.C."/>
        </authorList>
    </citation>
    <scope>NUCLEOTIDE SEQUENCE [LARGE SCALE GENOMIC DNA]</scope>
    <source>
        <strain evidence="2 3">VKM Ac-2538</strain>
    </source>
</reference>
<name>A0ABY2BHK8_9ACTN</name>
<keyword evidence="1" id="KW-1133">Transmembrane helix</keyword>
<accession>A0ABY2BHK8</accession>
<feature type="transmembrane region" description="Helical" evidence="1">
    <location>
        <begin position="12"/>
        <end position="34"/>
    </location>
</feature>
<evidence type="ECO:0000313" key="2">
    <source>
        <dbReference type="EMBL" id="TCO19994.1"/>
    </source>
</evidence>
<gene>
    <name evidence="2" type="ORF">EV644_10913</name>
</gene>
<keyword evidence="3" id="KW-1185">Reference proteome</keyword>
<comment type="caution">
    <text evidence="2">The sequence shown here is derived from an EMBL/GenBank/DDBJ whole genome shotgun (WGS) entry which is preliminary data.</text>
</comment>
<evidence type="ECO:0000256" key="1">
    <source>
        <dbReference type="SAM" id="Phobius"/>
    </source>
</evidence>
<dbReference type="Pfam" id="PF19870">
    <property type="entry name" value="DUF6343"/>
    <property type="match status" value="1"/>
</dbReference>
<keyword evidence="1" id="KW-0472">Membrane</keyword>
<dbReference type="RefSeq" id="WP_199239964.1">
    <property type="nucleotide sequence ID" value="NZ_SLWM01000009.1"/>
</dbReference>
<dbReference type="EMBL" id="SLWM01000009">
    <property type="protein sequence ID" value="TCO19994.1"/>
    <property type="molecule type" value="Genomic_DNA"/>
</dbReference>
<proteinExistence type="predicted"/>
<dbReference type="Proteomes" id="UP000295818">
    <property type="component" value="Unassembled WGS sequence"/>
</dbReference>
<dbReference type="InterPro" id="IPR045924">
    <property type="entry name" value="DUF6343"/>
</dbReference>
<organism evidence="2 3">
    <name type="scientific">Kribbella orskensis</name>
    <dbReference type="NCBI Taxonomy" id="2512216"/>
    <lineage>
        <taxon>Bacteria</taxon>
        <taxon>Bacillati</taxon>
        <taxon>Actinomycetota</taxon>
        <taxon>Actinomycetes</taxon>
        <taxon>Propionibacteriales</taxon>
        <taxon>Kribbellaceae</taxon>
        <taxon>Kribbella</taxon>
    </lineage>
</organism>
<sequence length="76" mass="8171">MSQEPPPPQSALTLRIVLASFGLVVCSVAAVLFVVNDVPAGWAIAAEFLAVVAALDLLVIGRRKWVNRQRSRGRSD</sequence>
<evidence type="ECO:0000313" key="3">
    <source>
        <dbReference type="Proteomes" id="UP000295818"/>
    </source>
</evidence>